<keyword evidence="2 9" id="KW-0813">Transport</keyword>
<sequence>MSLGVPELLIILAIVIVLFGASRIGDLGGAMGRGIREFRRGVRDEDATPPTDASKNESK</sequence>
<accession>A0ABP9X608</accession>
<gene>
    <name evidence="9 11" type="primary">tatA</name>
    <name evidence="11" type="ORF">Hgul01_04655</name>
</gene>
<dbReference type="InterPro" id="IPR003369">
    <property type="entry name" value="TatA/B/E"/>
</dbReference>
<dbReference type="EMBL" id="BAABRU010000025">
    <property type="protein sequence ID" value="GAA5530832.1"/>
    <property type="molecule type" value="Genomic_DNA"/>
</dbReference>
<keyword evidence="7 9" id="KW-0811">Translocation</keyword>
<dbReference type="Pfam" id="PF02416">
    <property type="entry name" value="TatA_B_E"/>
    <property type="match status" value="1"/>
</dbReference>
<keyword evidence="4 9" id="KW-0812">Transmembrane</keyword>
<evidence type="ECO:0000256" key="10">
    <source>
        <dbReference type="SAM" id="MobiDB-lite"/>
    </source>
</evidence>
<keyword evidence="12" id="KW-1185">Reference proteome</keyword>
<comment type="function">
    <text evidence="9">Part of the twin-arginine translocation (Tat) system that transports large folded proteins containing a characteristic twin-arginine motif in their signal peptide across membranes. TatA could form the protein-conducting channel of the Tat system.</text>
</comment>
<dbReference type="Gene3D" id="1.20.5.3310">
    <property type="match status" value="1"/>
</dbReference>
<keyword evidence="3 9" id="KW-1003">Cell membrane</keyword>
<evidence type="ECO:0000313" key="11">
    <source>
        <dbReference type="EMBL" id="GAA5530832.1"/>
    </source>
</evidence>
<dbReference type="RefSeq" id="WP_345724428.1">
    <property type="nucleotide sequence ID" value="NZ_BAABRU010000025.1"/>
</dbReference>
<comment type="subcellular location">
    <subcellularLocation>
        <location evidence="1 9">Cell membrane</location>
        <topology evidence="1 9">Single-pass membrane protein</topology>
    </subcellularLocation>
</comment>
<comment type="caution">
    <text evidence="11">The sequence shown here is derived from an EMBL/GenBank/DDBJ whole genome shotgun (WGS) entry which is preliminary data.</text>
</comment>
<evidence type="ECO:0000256" key="2">
    <source>
        <dbReference type="ARBA" id="ARBA00022448"/>
    </source>
</evidence>
<keyword evidence="8 9" id="KW-0472">Membrane</keyword>
<dbReference type="NCBIfam" id="TIGR01411">
    <property type="entry name" value="tatAE"/>
    <property type="match status" value="1"/>
</dbReference>
<dbReference type="HAMAP" id="MF_00236">
    <property type="entry name" value="TatA_E"/>
    <property type="match status" value="1"/>
</dbReference>
<evidence type="ECO:0000256" key="6">
    <source>
        <dbReference type="ARBA" id="ARBA00022989"/>
    </source>
</evidence>
<organism evidence="11 12">
    <name type="scientific">Herpetosiphon gulosus</name>
    <dbReference type="NCBI Taxonomy" id="1973496"/>
    <lineage>
        <taxon>Bacteria</taxon>
        <taxon>Bacillati</taxon>
        <taxon>Chloroflexota</taxon>
        <taxon>Chloroflexia</taxon>
        <taxon>Herpetosiphonales</taxon>
        <taxon>Herpetosiphonaceae</taxon>
        <taxon>Herpetosiphon</taxon>
    </lineage>
</organism>
<comment type="similarity">
    <text evidence="9">Belongs to the TatA/E family.</text>
</comment>
<keyword evidence="6 9" id="KW-1133">Transmembrane helix</keyword>
<dbReference type="PANTHER" id="PTHR42982:SF1">
    <property type="entry name" value="SEC-INDEPENDENT PROTEIN TRANSLOCASE PROTEIN TATA"/>
    <property type="match status" value="1"/>
</dbReference>
<reference evidence="11 12" key="1">
    <citation type="submission" date="2024-02" db="EMBL/GenBank/DDBJ databases">
        <title>Herpetosiphon gulosus NBRC 112829.</title>
        <authorList>
            <person name="Ichikawa N."/>
            <person name="Katano-Makiyama Y."/>
            <person name="Hidaka K."/>
        </authorList>
    </citation>
    <scope>NUCLEOTIDE SEQUENCE [LARGE SCALE GENOMIC DNA]</scope>
    <source>
        <strain evidence="11 12">NBRC 112829</strain>
    </source>
</reference>
<proteinExistence type="inferred from homology"/>
<dbReference type="PANTHER" id="PTHR42982">
    <property type="entry name" value="SEC-INDEPENDENT PROTEIN TRANSLOCASE PROTEIN TATA"/>
    <property type="match status" value="1"/>
</dbReference>
<evidence type="ECO:0000256" key="1">
    <source>
        <dbReference type="ARBA" id="ARBA00004162"/>
    </source>
</evidence>
<evidence type="ECO:0000313" key="12">
    <source>
        <dbReference type="Proteomes" id="UP001428290"/>
    </source>
</evidence>
<evidence type="ECO:0000256" key="5">
    <source>
        <dbReference type="ARBA" id="ARBA00022927"/>
    </source>
</evidence>
<evidence type="ECO:0000256" key="7">
    <source>
        <dbReference type="ARBA" id="ARBA00023010"/>
    </source>
</evidence>
<comment type="subunit">
    <text evidence="9">Forms a complex with TatC.</text>
</comment>
<evidence type="ECO:0000256" key="8">
    <source>
        <dbReference type="ARBA" id="ARBA00023136"/>
    </source>
</evidence>
<dbReference type="InterPro" id="IPR006312">
    <property type="entry name" value="TatA/E"/>
</dbReference>
<evidence type="ECO:0000256" key="9">
    <source>
        <dbReference type="HAMAP-Rule" id="MF_00236"/>
    </source>
</evidence>
<keyword evidence="5 9" id="KW-0653">Protein transport</keyword>
<protein>
    <recommendedName>
        <fullName evidence="9">Sec-independent protein translocase protein TatA</fullName>
    </recommendedName>
</protein>
<feature type="region of interest" description="Disordered" evidence="10">
    <location>
        <begin position="39"/>
        <end position="59"/>
    </location>
</feature>
<name>A0ABP9X608_9CHLR</name>
<evidence type="ECO:0000256" key="4">
    <source>
        <dbReference type="ARBA" id="ARBA00022692"/>
    </source>
</evidence>
<evidence type="ECO:0000256" key="3">
    <source>
        <dbReference type="ARBA" id="ARBA00022475"/>
    </source>
</evidence>
<dbReference type="Proteomes" id="UP001428290">
    <property type="component" value="Unassembled WGS sequence"/>
</dbReference>